<name>G3MIK3_AMBMU</name>
<protein>
    <submittedName>
        <fullName evidence="1">Uncharacterized protein</fullName>
    </submittedName>
</protein>
<dbReference type="EMBL" id="JO841704">
    <property type="protein sequence ID" value="AEO33321.1"/>
    <property type="molecule type" value="mRNA"/>
</dbReference>
<evidence type="ECO:0000313" key="1">
    <source>
        <dbReference type="EMBL" id="AEO33321.1"/>
    </source>
</evidence>
<sequence>VSAVLFEDEAQNFHSQRIDLVTSITDILFAKSRNFRSNSIPFCYAMKREQQLGPGSFQYLIYMPPQQPWSEYVMIPTAVFTVSTHPHIEPNAMNIMHEHALGEPSLFKLMYINARRNCLILVRKRGPRRRECILLQTIYAVDGLVPQDCQSVYLQHCPGRKFALYRHSCKNYLKRNRQPGH</sequence>
<organism evidence="1">
    <name type="scientific">Amblyomma maculatum</name>
    <name type="common">Gulf Coast tick</name>
    <dbReference type="NCBI Taxonomy" id="34609"/>
    <lineage>
        <taxon>Eukaryota</taxon>
        <taxon>Metazoa</taxon>
        <taxon>Ecdysozoa</taxon>
        <taxon>Arthropoda</taxon>
        <taxon>Chelicerata</taxon>
        <taxon>Arachnida</taxon>
        <taxon>Acari</taxon>
        <taxon>Parasitiformes</taxon>
        <taxon>Ixodida</taxon>
        <taxon>Ixodoidea</taxon>
        <taxon>Ixodidae</taxon>
        <taxon>Amblyomminae</taxon>
        <taxon>Amblyomma</taxon>
    </lineage>
</organism>
<reference evidence="1" key="1">
    <citation type="journal article" date="2011" name="PLoS ONE">
        <title>A deep insight into the sialotranscriptome of the gulf coast tick, Amblyomma maculatum.</title>
        <authorList>
            <person name="Karim S."/>
            <person name="Singh P."/>
            <person name="Ribeiro J.M."/>
        </authorList>
    </citation>
    <scope>NUCLEOTIDE SEQUENCE</scope>
    <source>
        <tissue evidence="1">Salivary gland</tissue>
    </source>
</reference>
<feature type="non-terminal residue" evidence="1">
    <location>
        <position position="1"/>
    </location>
</feature>
<dbReference type="InterPro" id="IPR012674">
    <property type="entry name" value="Calycin"/>
</dbReference>
<dbReference type="Gene3D" id="2.40.128.20">
    <property type="match status" value="1"/>
</dbReference>
<proteinExistence type="evidence at transcript level"/>
<dbReference type="AlphaFoldDB" id="G3MIK3"/>
<accession>G3MIK3</accession>